<proteinExistence type="predicted"/>
<name>A0A365NBE4_GIBIN</name>
<dbReference type="AlphaFoldDB" id="A0A365NBE4"/>
<feature type="region of interest" description="Disordered" evidence="1">
    <location>
        <begin position="1"/>
        <end position="52"/>
    </location>
</feature>
<evidence type="ECO:0000256" key="1">
    <source>
        <dbReference type="SAM" id="MobiDB-lite"/>
    </source>
</evidence>
<dbReference type="SUPFAM" id="SSF52047">
    <property type="entry name" value="RNI-like"/>
    <property type="match status" value="1"/>
</dbReference>
<accession>A0A365NBE4</accession>
<organism evidence="2 3">
    <name type="scientific">Gibberella intermedia</name>
    <name type="common">Bulb rot disease fungus</name>
    <name type="synonym">Fusarium proliferatum</name>
    <dbReference type="NCBI Taxonomy" id="948311"/>
    <lineage>
        <taxon>Eukaryota</taxon>
        <taxon>Fungi</taxon>
        <taxon>Dikarya</taxon>
        <taxon>Ascomycota</taxon>
        <taxon>Pezizomycotina</taxon>
        <taxon>Sordariomycetes</taxon>
        <taxon>Hypocreomycetidae</taxon>
        <taxon>Hypocreales</taxon>
        <taxon>Nectriaceae</taxon>
        <taxon>Fusarium</taxon>
        <taxon>Fusarium fujikuroi species complex</taxon>
    </lineage>
</organism>
<dbReference type="EMBL" id="PKMI01000015">
    <property type="protein sequence ID" value="RBA18137.1"/>
    <property type="molecule type" value="Genomic_DNA"/>
</dbReference>
<comment type="caution">
    <text evidence="2">The sequence shown here is derived from an EMBL/GenBank/DDBJ whole genome shotgun (WGS) entry which is preliminary data.</text>
</comment>
<reference evidence="2 3" key="1">
    <citation type="submission" date="2017-12" db="EMBL/GenBank/DDBJ databases">
        <title>Genome sequence of the mycotoxigenic crop pathogen Fusarium proliferatum, strain ITEM 2341 from Date Palm.</title>
        <authorList>
            <person name="Almiman B.F."/>
            <person name="Shittu T.A."/>
            <person name="Muthumeenakshi S."/>
            <person name="Baroncelli R."/>
            <person name="Sreenivasaprasada S."/>
        </authorList>
    </citation>
    <scope>NUCLEOTIDE SEQUENCE [LARGE SCALE GENOMIC DNA]</scope>
    <source>
        <strain evidence="2 3">ITEM 2341</strain>
    </source>
</reference>
<evidence type="ECO:0000313" key="3">
    <source>
        <dbReference type="Proteomes" id="UP000251714"/>
    </source>
</evidence>
<dbReference type="Gene3D" id="3.80.10.10">
    <property type="entry name" value="Ribonuclease Inhibitor"/>
    <property type="match status" value="1"/>
</dbReference>
<protein>
    <recommendedName>
        <fullName evidence="4">F-box domain-containing protein</fullName>
    </recommendedName>
</protein>
<evidence type="ECO:0000313" key="2">
    <source>
        <dbReference type="EMBL" id="RBA18137.1"/>
    </source>
</evidence>
<evidence type="ECO:0008006" key="4">
    <source>
        <dbReference type="Google" id="ProtNLM"/>
    </source>
</evidence>
<dbReference type="Proteomes" id="UP000251714">
    <property type="component" value="Unassembled WGS sequence"/>
</dbReference>
<dbReference type="InterPro" id="IPR032675">
    <property type="entry name" value="LRR_dom_sf"/>
</dbReference>
<sequence length="371" mass="42474">MKKNKAPKSWPEAGVDKVEGSKEASASRPKKKKTPKTPPEKSKLPKIPPESKLQQSIRALRIIAKQRPDDPEAQRRAQVATDLYFDSWSRHKFPTPLIAHNSAESRQQTSWVYNLPAEIYYVIFDHIVGDYPISRAYKNNKGFLKFWKQLTHVEGLSRSEPSDIILISKRCPSLQRLKIDSLGHLDLGSLLDASHVWGKTLRTLHLNWLTTTKAAAIPQLLEQLPVVEEVYLAHLYDVWPSIQALARLSPPRLKHYKGVSHRRWDPIHSLKVEIDICDMITSQADTLESISITGQYDLNIRVLEAIKKAKKLDFLNLEVDRLLTDEERENLQAACPKLQICVNHYGGEIDRHRDSDWSYPKCGSWGFIPDD</sequence>
<gene>
    <name evidence="2" type="ORF">FPRO05_11153</name>
</gene>